<keyword evidence="1" id="KW-0812">Transmembrane</keyword>
<name>A0ABT9D6K3_9CELL</name>
<feature type="transmembrane region" description="Helical" evidence="1">
    <location>
        <begin position="313"/>
        <end position="338"/>
    </location>
</feature>
<keyword evidence="1" id="KW-0472">Membrane</keyword>
<protein>
    <submittedName>
        <fullName evidence="2">ABC transporter permease</fullName>
    </submittedName>
</protein>
<feature type="transmembrane region" description="Helical" evidence="1">
    <location>
        <begin position="481"/>
        <end position="500"/>
    </location>
</feature>
<feature type="transmembrane region" description="Helical" evidence="1">
    <location>
        <begin position="144"/>
        <end position="169"/>
    </location>
</feature>
<dbReference type="EMBL" id="JAUQYP010000001">
    <property type="protein sequence ID" value="MDO8106470.1"/>
    <property type="molecule type" value="Genomic_DNA"/>
</dbReference>
<feature type="transmembrane region" description="Helical" evidence="1">
    <location>
        <begin position="175"/>
        <end position="195"/>
    </location>
</feature>
<organism evidence="2 3">
    <name type="scientific">Actinotalea lenta</name>
    <dbReference type="NCBI Taxonomy" id="3064654"/>
    <lineage>
        <taxon>Bacteria</taxon>
        <taxon>Bacillati</taxon>
        <taxon>Actinomycetota</taxon>
        <taxon>Actinomycetes</taxon>
        <taxon>Micrococcales</taxon>
        <taxon>Cellulomonadaceae</taxon>
        <taxon>Actinotalea</taxon>
    </lineage>
</organism>
<feature type="transmembrane region" description="Helical" evidence="1">
    <location>
        <begin position="207"/>
        <end position="223"/>
    </location>
</feature>
<accession>A0ABT9D6K3</accession>
<dbReference type="Proteomes" id="UP001232536">
    <property type="component" value="Unassembled WGS sequence"/>
</dbReference>
<evidence type="ECO:0000256" key="1">
    <source>
        <dbReference type="SAM" id="Phobius"/>
    </source>
</evidence>
<feature type="transmembrane region" description="Helical" evidence="1">
    <location>
        <begin position="96"/>
        <end position="116"/>
    </location>
</feature>
<feature type="transmembrane region" description="Helical" evidence="1">
    <location>
        <begin position="358"/>
        <end position="380"/>
    </location>
</feature>
<proteinExistence type="predicted"/>
<feature type="transmembrane region" description="Helical" evidence="1">
    <location>
        <begin position="409"/>
        <end position="429"/>
    </location>
</feature>
<evidence type="ECO:0000313" key="3">
    <source>
        <dbReference type="Proteomes" id="UP001232536"/>
    </source>
</evidence>
<keyword evidence="1" id="KW-1133">Transmembrane helix</keyword>
<dbReference type="RefSeq" id="WP_304600127.1">
    <property type="nucleotide sequence ID" value="NZ_JAUQYP010000001.1"/>
</dbReference>
<keyword evidence="3" id="KW-1185">Reference proteome</keyword>
<reference evidence="2 3" key="1">
    <citation type="submission" date="2023-07" db="EMBL/GenBank/DDBJ databases">
        <title>Description of novel actinomycetes strains, isolated from tidal flat sediment.</title>
        <authorList>
            <person name="Lu C."/>
        </authorList>
    </citation>
    <scope>NUCLEOTIDE SEQUENCE [LARGE SCALE GENOMIC DNA]</scope>
    <source>
        <strain evidence="2 3">SYSU T00b441</strain>
    </source>
</reference>
<gene>
    <name evidence="2" type="ORF">Q6348_04590</name>
</gene>
<feature type="transmembrane region" description="Helical" evidence="1">
    <location>
        <begin position="441"/>
        <end position="469"/>
    </location>
</feature>
<feature type="transmembrane region" description="Helical" evidence="1">
    <location>
        <begin position="520"/>
        <end position="540"/>
    </location>
</feature>
<feature type="transmembrane region" description="Helical" evidence="1">
    <location>
        <begin position="254"/>
        <end position="275"/>
    </location>
</feature>
<comment type="caution">
    <text evidence="2">The sequence shown here is derived from an EMBL/GenBank/DDBJ whole genome shotgun (WGS) entry which is preliminary data.</text>
</comment>
<feature type="transmembrane region" description="Helical" evidence="1">
    <location>
        <begin position="35"/>
        <end position="59"/>
    </location>
</feature>
<evidence type="ECO:0000313" key="2">
    <source>
        <dbReference type="EMBL" id="MDO8106470.1"/>
    </source>
</evidence>
<sequence length="547" mass="55786">MATTTLTRRVAAAPPLAPLAGTARLVRLALRRDRVLVPIWLAVFVVSAAGSAGATVGLYPTEASRVAVATTINGNPSFAALYGPILDPTSMGQVSLFKLSALGAALVGLLAVFLVARHTRAEEETGRTELLGAGVVGRWAPLSAALLVVVGTLVALALITAAGLAAAGLDVVGSLSFGLSWLVTGLAFTGIAAVAAQVASTSRGTKGLAAGVLGLAYLVRAVADGSPNGDLVGLRWLSPVGWSQELHAFANPRWTVVGLAVVFAATTVALAYALVARRDLGAGLLPDRPGAATAPRSLAGPVGLVVRLNRGSLLGWALGAALLSMVMGGLVANISGFVDENSRPFFEALGGTQGIEDAFMAAEWSFIGVFFAAFAIATLLRLRGEESAGRAEGLLATPLTRRRWASAHLLAALGGAVVLLTVAGVFGAFSTVRATGDPGWWGTVLGAAVVQLPAIAVVVGLTLVAVAFLPRLAVGVSWGSFTLFLLLGEIGPLLRLPTWLLEVSPFAHTPRVPGETVSVAQLGGLTVVALVLLVVGLAGYRRRDLAT</sequence>